<feature type="transmembrane region" description="Helical" evidence="7">
    <location>
        <begin position="27"/>
        <end position="48"/>
    </location>
</feature>
<comment type="caution">
    <text evidence="9">The sequence shown here is derived from an EMBL/GenBank/DDBJ whole genome shotgun (WGS) entry which is preliminary data.</text>
</comment>
<feature type="transmembrane region" description="Helical" evidence="7">
    <location>
        <begin position="112"/>
        <end position="140"/>
    </location>
</feature>
<feature type="transmembrane region" description="Helical" evidence="7">
    <location>
        <begin position="446"/>
        <end position="465"/>
    </location>
</feature>
<evidence type="ECO:0000256" key="3">
    <source>
        <dbReference type="ARBA" id="ARBA00022692"/>
    </source>
</evidence>
<dbReference type="InterPro" id="IPR010227">
    <property type="entry name" value="NADH_Q_OxRdtase_chainM/4"/>
</dbReference>
<dbReference type="PANTHER" id="PTHR43507">
    <property type="entry name" value="NADH-UBIQUINONE OXIDOREDUCTASE CHAIN 4"/>
    <property type="match status" value="1"/>
</dbReference>
<evidence type="ECO:0000256" key="7">
    <source>
        <dbReference type="SAM" id="Phobius"/>
    </source>
</evidence>
<evidence type="ECO:0000256" key="5">
    <source>
        <dbReference type="ARBA" id="ARBA00023136"/>
    </source>
</evidence>
<evidence type="ECO:0000313" key="9">
    <source>
        <dbReference type="EMBL" id="GAA4464941.1"/>
    </source>
</evidence>
<feature type="transmembrane region" description="Helical" evidence="7">
    <location>
        <begin position="295"/>
        <end position="314"/>
    </location>
</feature>
<feature type="transmembrane region" description="Helical" evidence="7">
    <location>
        <begin position="203"/>
        <end position="224"/>
    </location>
</feature>
<feature type="transmembrane region" description="Helical" evidence="7">
    <location>
        <begin position="68"/>
        <end position="92"/>
    </location>
</feature>
<keyword evidence="3 6" id="KW-0812">Transmembrane</keyword>
<feature type="transmembrane region" description="Helical" evidence="7">
    <location>
        <begin position="236"/>
        <end position="257"/>
    </location>
</feature>
<feature type="transmembrane region" description="Helical" evidence="7">
    <location>
        <begin position="405"/>
        <end position="426"/>
    </location>
</feature>
<name>A0ABP8NFA4_9BACT</name>
<evidence type="ECO:0000313" key="10">
    <source>
        <dbReference type="Proteomes" id="UP001500067"/>
    </source>
</evidence>
<feature type="domain" description="NADH:quinone oxidoreductase/Mrp antiporter transmembrane" evidence="8">
    <location>
        <begin position="121"/>
        <end position="401"/>
    </location>
</feature>
<sequence length="481" mass="52336">MILLLLILVPLLTGILSFAIKGDGAKTLAIISSMITLGVAAYVSGANYTDVIAYQHDWLPMLGSQFSLMGDGMSSMLCLLTGIVTLVVFLANANKEVKDPGAFYGFMLLSQAGLMGVFLALDAFVFYIFWELALIPVYFLCSRWGGEKRIPVTFKFFVYTFVGSLMLLSALIYISLQNPGMSSYSWADIVKAGSSLPPATQQWLFWLVFIAFAIKMPIFPFHTWQPDTYEQSPTPVTVILSALMVKMGLFAVLRWLLPMLPYGVAYWGNTVVILSVIGIVYASCLAIVQTDIKRLIAYSSIAHMGLMCAVAFNYSSVGMHGIMVQMFNHGINITGMWLIVSMIEDRWGTRDMTKLGGMAITAPRMTIALVIIAFANIALPLTNGFVGEFMLFNGLFYGDGSVPRIAVMVVAGLGVILGAVYTLNMVQRAAYGNAVEITGGSKDLSVNEYAGIAIIITVILYLGVYPKPLLDLTASMIAPTP</sequence>
<evidence type="ECO:0000256" key="6">
    <source>
        <dbReference type="RuleBase" id="RU000320"/>
    </source>
</evidence>
<evidence type="ECO:0000256" key="4">
    <source>
        <dbReference type="ARBA" id="ARBA00022989"/>
    </source>
</evidence>
<dbReference type="RefSeq" id="WP_345081336.1">
    <property type="nucleotide sequence ID" value="NZ_BAABFA010000010.1"/>
</dbReference>
<feature type="transmembrane region" description="Helical" evidence="7">
    <location>
        <begin position="365"/>
        <end position="385"/>
    </location>
</feature>
<feature type="transmembrane region" description="Helical" evidence="7">
    <location>
        <begin position="326"/>
        <end position="344"/>
    </location>
</feature>
<dbReference type="EMBL" id="BAABFA010000010">
    <property type="protein sequence ID" value="GAA4464941.1"/>
    <property type="molecule type" value="Genomic_DNA"/>
</dbReference>
<dbReference type="InterPro" id="IPR003918">
    <property type="entry name" value="NADH_UbQ_OxRdtase"/>
</dbReference>
<evidence type="ECO:0000256" key="1">
    <source>
        <dbReference type="ARBA" id="ARBA00004127"/>
    </source>
</evidence>
<protein>
    <submittedName>
        <fullName evidence="9">NADH-quinone oxidoreductase subunit M</fullName>
    </submittedName>
</protein>
<dbReference type="PANTHER" id="PTHR43507:SF1">
    <property type="entry name" value="NADH-UBIQUINONE OXIDOREDUCTASE CHAIN 4"/>
    <property type="match status" value="1"/>
</dbReference>
<evidence type="ECO:0000259" key="8">
    <source>
        <dbReference type="Pfam" id="PF00361"/>
    </source>
</evidence>
<keyword evidence="10" id="KW-1185">Reference proteome</keyword>
<feature type="transmembrane region" description="Helical" evidence="7">
    <location>
        <begin position="152"/>
        <end position="176"/>
    </location>
</feature>
<accession>A0ABP8NFA4</accession>
<proteinExistence type="inferred from homology"/>
<dbReference type="Pfam" id="PF00361">
    <property type="entry name" value="Proton_antipo_M"/>
    <property type="match status" value="1"/>
</dbReference>
<evidence type="ECO:0000256" key="2">
    <source>
        <dbReference type="ARBA" id="ARBA00009025"/>
    </source>
</evidence>
<comment type="subcellular location">
    <subcellularLocation>
        <location evidence="1">Endomembrane system</location>
        <topology evidence="1">Multi-pass membrane protein</topology>
    </subcellularLocation>
    <subcellularLocation>
        <location evidence="6">Membrane</location>
        <topology evidence="6">Multi-pass membrane protein</topology>
    </subcellularLocation>
</comment>
<keyword evidence="5 7" id="KW-0472">Membrane</keyword>
<organism evidence="9 10">
    <name type="scientific">Nemorincola caseinilytica</name>
    <dbReference type="NCBI Taxonomy" id="2054315"/>
    <lineage>
        <taxon>Bacteria</taxon>
        <taxon>Pseudomonadati</taxon>
        <taxon>Bacteroidota</taxon>
        <taxon>Chitinophagia</taxon>
        <taxon>Chitinophagales</taxon>
        <taxon>Chitinophagaceae</taxon>
        <taxon>Nemorincola</taxon>
    </lineage>
</organism>
<gene>
    <name evidence="9" type="ORF">GCM10023093_16280</name>
</gene>
<comment type="similarity">
    <text evidence="2">Belongs to the complex I subunit 4 family.</text>
</comment>
<feature type="transmembrane region" description="Helical" evidence="7">
    <location>
        <begin position="263"/>
        <end position="288"/>
    </location>
</feature>
<dbReference type="NCBIfam" id="TIGR01972">
    <property type="entry name" value="NDH_I_M"/>
    <property type="match status" value="1"/>
</dbReference>
<dbReference type="PRINTS" id="PR01437">
    <property type="entry name" value="NUOXDRDTASE4"/>
</dbReference>
<reference evidence="10" key="1">
    <citation type="journal article" date="2019" name="Int. J. Syst. Evol. Microbiol.">
        <title>The Global Catalogue of Microorganisms (GCM) 10K type strain sequencing project: providing services to taxonomists for standard genome sequencing and annotation.</title>
        <authorList>
            <consortium name="The Broad Institute Genomics Platform"/>
            <consortium name="The Broad Institute Genome Sequencing Center for Infectious Disease"/>
            <person name="Wu L."/>
            <person name="Ma J."/>
        </authorList>
    </citation>
    <scope>NUCLEOTIDE SEQUENCE [LARGE SCALE GENOMIC DNA]</scope>
    <source>
        <strain evidence="10">JCM 32105</strain>
    </source>
</reference>
<keyword evidence="4 7" id="KW-1133">Transmembrane helix</keyword>
<dbReference type="Proteomes" id="UP001500067">
    <property type="component" value="Unassembled WGS sequence"/>
</dbReference>
<dbReference type="InterPro" id="IPR001750">
    <property type="entry name" value="ND/Mrp_TM"/>
</dbReference>